<feature type="region of interest" description="Disordered" evidence="5">
    <location>
        <begin position="134"/>
        <end position="173"/>
    </location>
</feature>
<feature type="compositionally biased region" description="Basic and acidic residues" evidence="5">
    <location>
        <begin position="144"/>
        <end position="172"/>
    </location>
</feature>
<keyword evidence="7" id="KW-1185">Reference proteome</keyword>
<gene>
    <name evidence="6" type="ORF">DFR68_102330</name>
</gene>
<evidence type="ECO:0000313" key="7">
    <source>
        <dbReference type="Proteomes" id="UP000255355"/>
    </source>
</evidence>
<evidence type="ECO:0000256" key="1">
    <source>
        <dbReference type="ARBA" id="ARBA00004496"/>
    </source>
</evidence>
<dbReference type="EMBL" id="QQAZ01000002">
    <property type="protein sequence ID" value="RDI54206.1"/>
    <property type="molecule type" value="Genomic_DNA"/>
</dbReference>
<accession>A0A370HB92</accession>
<keyword evidence="4" id="KW-0143">Chaperone</keyword>
<comment type="similarity">
    <text evidence="2">Belongs to the EspG family.</text>
</comment>
<dbReference type="InterPro" id="IPR025734">
    <property type="entry name" value="EspG"/>
</dbReference>
<reference evidence="6 7" key="1">
    <citation type="submission" date="2018-07" db="EMBL/GenBank/DDBJ databases">
        <title>Genomic Encyclopedia of Type Strains, Phase IV (KMG-IV): sequencing the most valuable type-strain genomes for metagenomic binning, comparative biology and taxonomic classification.</title>
        <authorList>
            <person name="Goeker M."/>
        </authorList>
    </citation>
    <scope>NUCLEOTIDE SEQUENCE [LARGE SCALE GENOMIC DNA]</scope>
    <source>
        <strain evidence="6 7">DSM 44952</strain>
    </source>
</reference>
<dbReference type="Proteomes" id="UP000255355">
    <property type="component" value="Unassembled WGS sequence"/>
</dbReference>
<evidence type="ECO:0000256" key="5">
    <source>
        <dbReference type="SAM" id="MobiDB-lite"/>
    </source>
</evidence>
<proteinExistence type="inferred from homology"/>
<dbReference type="STRING" id="1210089.GCA_001613165_01467"/>
<comment type="caution">
    <text evidence="6">The sequence shown here is derived from an EMBL/GenBank/DDBJ whole genome shotgun (WGS) entry which is preliminary data.</text>
</comment>
<evidence type="ECO:0000256" key="3">
    <source>
        <dbReference type="ARBA" id="ARBA00022490"/>
    </source>
</evidence>
<name>A0A370HB92_9NOCA</name>
<protein>
    <submittedName>
        <fullName evidence="6">ESAT-6 protein secretion system EspG family protein</fullName>
    </submittedName>
</protein>
<sequence>MAEWSWDPDDFAVLWYSDANDRFPHPLHYTSRLASNDEVAAHRNAVRARYDADETERITLALHTLTSCDLRIEIGGESTVLGKGKPREYRILGARTPYHAVMLTQTAADGVDGPIRCRLFRPEQLPARLAAILPSVPPGSGKPDTFHVDELRSRDDGYSSRNSPRERFDRLTQRPFDGSGAAGLLAGYLHSRPDPWYAMGWFDVTGDGRYVQQQTREHITVRPATTQDLTSHFETWIERSLQRLREDEPATW</sequence>
<comment type="subcellular location">
    <subcellularLocation>
        <location evidence="1">Cytoplasm</location>
    </subcellularLocation>
</comment>
<dbReference type="RefSeq" id="WP_068015426.1">
    <property type="nucleotide sequence ID" value="NZ_QQAZ01000002.1"/>
</dbReference>
<dbReference type="Pfam" id="PF14011">
    <property type="entry name" value="ESX-1_EspG"/>
    <property type="match status" value="1"/>
</dbReference>
<dbReference type="AlphaFoldDB" id="A0A370HB92"/>
<evidence type="ECO:0000313" key="6">
    <source>
        <dbReference type="EMBL" id="RDI54206.1"/>
    </source>
</evidence>
<organism evidence="6 7">
    <name type="scientific">Nocardia mexicana</name>
    <dbReference type="NCBI Taxonomy" id="279262"/>
    <lineage>
        <taxon>Bacteria</taxon>
        <taxon>Bacillati</taxon>
        <taxon>Actinomycetota</taxon>
        <taxon>Actinomycetes</taxon>
        <taxon>Mycobacteriales</taxon>
        <taxon>Nocardiaceae</taxon>
        <taxon>Nocardia</taxon>
    </lineage>
</organism>
<evidence type="ECO:0000256" key="2">
    <source>
        <dbReference type="ARBA" id="ARBA00006411"/>
    </source>
</evidence>
<keyword evidence="3" id="KW-0963">Cytoplasm</keyword>
<dbReference type="OrthoDB" id="4522759at2"/>
<evidence type="ECO:0000256" key="4">
    <source>
        <dbReference type="ARBA" id="ARBA00023186"/>
    </source>
</evidence>